<gene>
    <name evidence="2" type="ORF">OCBIM_22020304mg</name>
</gene>
<name>A0A0L8H845_OCTBM</name>
<dbReference type="OrthoDB" id="10656244at2759"/>
<sequence>MLTDEIDLRTITLDTSGFLEPETPSDLSGISSIGRRTSSSSRSRTLDGSSSCYIVEPDSIGDSSSCYIVEPDSIGDSSSCYIVEPHSIGGSSSCYIVEPDSIGDGSSYYIVEPHSTFADEIDLRSRTLDRGGFLEPETPSDLSGISSIGRITSPSSRSRTVDSIGYFVPETLLDDSDISIPGRRTSSSSRSRTLDRGGFLEPETSFRLRRSSSSRRSTPSQYQLPSPRHSSSISGRRTPSQYRLPRPLRSTYTRPASILSDDSNRSSSSYDSSASSEYKSRKLRDFQTTNIIIDPQEFQQQVNPFVTWDPDTSRWSRDFDDSLAEFWANPYREDSRHKSPSVKYSSSSSLGPETSFRLRRIWSPRRSTLSQYQLPSTPRDSAIFGRRTPSQFRLSRPRRSSEPLSSLWSDACTPEHYMAGDIQTTNIIIDPQEFAQQVSPFVTWDPDTSRWSRDFEDSLAEIWDNQRRINVMGRGTSTASASILPVELKSADGINRGTYTRPASILREESIVTDGARRGTYTEPTSILRRGTYTKPASLLTASQYRLPRPLRSTYTRPASILRRISSPGRRTSSSSRSRTLDSSTLMEPETSFDRSRISSPGRRTSSSSRSRTLDSSSLFEPETSFDHSRISSPGRRTSSSSRSRTLDSSSLLEPETSFDRSRISSPGRRTSSSSRPRTLDSSSLFDPETSFDRGRISSIGRRTSSSSRPRTLDSSSLFEPETSFDRIAFGALGEEHRHHPGLEL</sequence>
<feature type="region of interest" description="Disordered" evidence="1">
    <location>
        <begin position="130"/>
        <end position="159"/>
    </location>
</feature>
<feature type="compositionally biased region" description="Polar residues" evidence="1">
    <location>
        <begin position="140"/>
        <end position="158"/>
    </location>
</feature>
<accession>A0A0L8H845</accession>
<evidence type="ECO:0000256" key="1">
    <source>
        <dbReference type="SAM" id="MobiDB-lite"/>
    </source>
</evidence>
<feature type="compositionally biased region" description="Low complexity" evidence="1">
    <location>
        <begin position="257"/>
        <end position="276"/>
    </location>
</feature>
<feature type="compositionally biased region" description="Low complexity" evidence="1">
    <location>
        <begin position="631"/>
        <end position="651"/>
    </location>
</feature>
<feature type="compositionally biased region" description="Low complexity" evidence="1">
    <location>
        <begin position="27"/>
        <end position="49"/>
    </location>
</feature>
<proteinExistence type="predicted"/>
<dbReference type="AlphaFoldDB" id="A0A0L8H845"/>
<dbReference type="EMBL" id="KQ418887">
    <property type="protein sequence ID" value="KOF85456.1"/>
    <property type="molecule type" value="Genomic_DNA"/>
</dbReference>
<feature type="region of interest" description="Disordered" evidence="1">
    <location>
        <begin position="369"/>
        <end position="405"/>
    </location>
</feature>
<feature type="region of interest" description="Disordered" evidence="1">
    <location>
        <begin position="550"/>
        <end position="720"/>
    </location>
</feature>
<reference evidence="2" key="1">
    <citation type="submission" date="2015-07" db="EMBL/GenBank/DDBJ databases">
        <title>MeaNS - Measles Nucleotide Surveillance Program.</title>
        <authorList>
            <person name="Tran T."/>
            <person name="Druce J."/>
        </authorList>
    </citation>
    <scope>NUCLEOTIDE SEQUENCE</scope>
    <source>
        <strain evidence="2">UCB-OBI-ISO-001</strain>
        <tissue evidence="2">Gonad</tissue>
    </source>
</reference>
<protein>
    <submittedName>
        <fullName evidence="2">Uncharacterized protein</fullName>
    </submittedName>
</protein>
<feature type="region of interest" description="Disordered" evidence="1">
    <location>
        <begin position="19"/>
        <end position="49"/>
    </location>
</feature>
<evidence type="ECO:0000313" key="2">
    <source>
        <dbReference type="EMBL" id="KOF85456.1"/>
    </source>
</evidence>
<feature type="compositionally biased region" description="Polar residues" evidence="1">
    <location>
        <begin position="369"/>
        <end position="379"/>
    </location>
</feature>
<feature type="region of interest" description="Disordered" evidence="1">
    <location>
        <begin position="177"/>
        <end position="279"/>
    </location>
</feature>
<feature type="region of interest" description="Disordered" evidence="1">
    <location>
        <begin position="333"/>
        <end position="352"/>
    </location>
</feature>
<organism evidence="2">
    <name type="scientific">Octopus bimaculoides</name>
    <name type="common">California two-spotted octopus</name>
    <dbReference type="NCBI Taxonomy" id="37653"/>
    <lineage>
        <taxon>Eukaryota</taxon>
        <taxon>Metazoa</taxon>
        <taxon>Spiralia</taxon>
        <taxon>Lophotrochozoa</taxon>
        <taxon>Mollusca</taxon>
        <taxon>Cephalopoda</taxon>
        <taxon>Coleoidea</taxon>
        <taxon>Octopodiformes</taxon>
        <taxon>Octopoda</taxon>
        <taxon>Incirrata</taxon>
        <taxon>Octopodidae</taxon>
        <taxon>Octopus</taxon>
    </lineage>
</organism>
<feature type="compositionally biased region" description="Polar residues" evidence="1">
    <location>
        <begin position="218"/>
        <end position="241"/>
    </location>
</feature>
<feature type="compositionally biased region" description="Low complexity" evidence="1">
    <location>
        <begin position="598"/>
        <end position="618"/>
    </location>
</feature>
<feature type="compositionally biased region" description="Low complexity" evidence="1">
    <location>
        <begin position="563"/>
        <end position="585"/>
    </location>
</feature>
<feature type="compositionally biased region" description="Low complexity" evidence="1">
    <location>
        <begin position="697"/>
        <end position="718"/>
    </location>
</feature>
<feature type="compositionally biased region" description="Low complexity" evidence="1">
    <location>
        <begin position="664"/>
        <end position="685"/>
    </location>
</feature>